<accession>A0ABT1RVE4</accession>
<dbReference type="GeneID" id="90532953"/>
<reference evidence="2 3" key="1">
    <citation type="submission" date="2022-06" db="EMBL/GenBank/DDBJ databases">
        <title>Isolation of gut microbiota from human fecal samples.</title>
        <authorList>
            <person name="Pamer E.G."/>
            <person name="Barat B."/>
            <person name="Waligurski E."/>
            <person name="Medina S."/>
            <person name="Paddock L."/>
            <person name="Mostad J."/>
        </authorList>
    </citation>
    <scope>NUCLEOTIDE SEQUENCE [LARGE SCALE GENOMIC DNA]</scope>
    <source>
        <strain evidence="2 3">DFI.9.73</strain>
    </source>
</reference>
<feature type="transmembrane region" description="Helical" evidence="1">
    <location>
        <begin position="340"/>
        <end position="361"/>
    </location>
</feature>
<keyword evidence="3" id="KW-1185">Reference proteome</keyword>
<evidence type="ECO:0000256" key="1">
    <source>
        <dbReference type="SAM" id="Phobius"/>
    </source>
</evidence>
<dbReference type="Proteomes" id="UP001524473">
    <property type="component" value="Unassembled WGS sequence"/>
</dbReference>
<comment type="caution">
    <text evidence="2">The sequence shown here is derived from an EMBL/GenBank/DDBJ whole genome shotgun (WGS) entry which is preliminary data.</text>
</comment>
<keyword evidence="1" id="KW-0812">Transmembrane</keyword>
<keyword evidence="1" id="KW-1133">Transmembrane helix</keyword>
<sequence length="362" mass="41263">MNFKGMQSWQKRRLFITLILVLGIGLTFLISTCTALYRDRTSEKNYWDAALTPSETAIEHLAQIDENAIQVSVGTYLETFKELSLKGSSYRMEFLLWFRWNGNEELDMANNFRIYKGTINKLQVVKDYHENGENYQLLRVDASVFKNYWTIRFPLESHQLRMYIESNYTADRVVFVNDKENCGINGNLDIPGYNLVRHDTGIFTVEADSNNGDPELPGSAINSEFVTALEVNRGSWGLYLKCFIALFGTTTWVLITLFINTYHHVDPLSMIPAALFGTVSNIMVGANLLPDVLQMGLLEFVNLWGVMTILSVAVVIININRIRNKYEDKEFASFYGRIMFYTILILVVAGHIALPLSALLIV</sequence>
<evidence type="ECO:0000313" key="3">
    <source>
        <dbReference type="Proteomes" id="UP001524473"/>
    </source>
</evidence>
<proteinExistence type="predicted"/>
<feature type="transmembrane region" description="Helical" evidence="1">
    <location>
        <begin position="271"/>
        <end position="289"/>
    </location>
</feature>
<protein>
    <submittedName>
        <fullName evidence="2">Uncharacterized protein</fullName>
    </submittedName>
</protein>
<feature type="transmembrane region" description="Helical" evidence="1">
    <location>
        <begin position="301"/>
        <end position="319"/>
    </location>
</feature>
<keyword evidence="1" id="KW-0472">Membrane</keyword>
<evidence type="ECO:0000313" key="2">
    <source>
        <dbReference type="EMBL" id="MCQ4838634.1"/>
    </source>
</evidence>
<feature type="transmembrane region" description="Helical" evidence="1">
    <location>
        <begin position="236"/>
        <end position="259"/>
    </location>
</feature>
<gene>
    <name evidence="2" type="ORF">NE695_01745</name>
</gene>
<organism evidence="2 3">
    <name type="scientific">Neglectibacter timonensis</name>
    <dbReference type="NCBI Taxonomy" id="1776382"/>
    <lineage>
        <taxon>Bacteria</taxon>
        <taxon>Bacillati</taxon>
        <taxon>Bacillota</taxon>
        <taxon>Clostridia</taxon>
        <taxon>Eubacteriales</taxon>
        <taxon>Oscillospiraceae</taxon>
        <taxon>Neglectibacter</taxon>
    </lineage>
</organism>
<name>A0ABT1RVE4_9FIRM</name>
<dbReference type="RefSeq" id="WP_066865473.1">
    <property type="nucleotide sequence ID" value="NZ_CABKVV010000014.1"/>
</dbReference>
<dbReference type="EMBL" id="JANFZH010000002">
    <property type="protein sequence ID" value="MCQ4838634.1"/>
    <property type="molecule type" value="Genomic_DNA"/>
</dbReference>